<evidence type="ECO:0000256" key="5">
    <source>
        <dbReference type="ARBA" id="ARBA00022692"/>
    </source>
</evidence>
<gene>
    <name evidence="11" type="ORF">C9J12_06605</name>
</gene>
<proteinExistence type="inferred from homology"/>
<evidence type="ECO:0000256" key="1">
    <source>
        <dbReference type="ARBA" id="ARBA00004007"/>
    </source>
</evidence>
<dbReference type="RefSeq" id="WP_107242000.1">
    <property type="nucleotide sequence ID" value="NZ_PYMJ01000005.1"/>
</dbReference>
<dbReference type="InterPro" id="IPR023471">
    <property type="entry name" value="CtaG/Cox11_dom_sf"/>
</dbReference>
<dbReference type="Pfam" id="PF04442">
    <property type="entry name" value="CtaG_Cox11"/>
    <property type="match status" value="1"/>
</dbReference>
<dbReference type="SUPFAM" id="SSF110111">
    <property type="entry name" value="Ctag/Cox11"/>
    <property type="match status" value="1"/>
</dbReference>
<evidence type="ECO:0000256" key="2">
    <source>
        <dbReference type="ARBA" id="ARBA00004382"/>
    </source>
</evidence>
<dbReference type="PANTHER" id="PTHR21320:SF3">
    <property type="entry name" value="CYTOCHROME C OXIDASE ASSEMBLY PROTEIN COX11, MITOCHONDRIAL-RELATED"/>
    <property type="match status" value="1"/>
</dbReference>
<name>A0A2T3JL65_9GAMM</name>
<evidence type="ECO:0000256" key="4">
    <source>
        <dbReference type="ARBA" id="ARBA00015384"/>
    </source>
</evidence>
<accession>A0A2T3JL65</accession>
<comment type="similarity">
    <text evidence="3">Belongs to the COX11/CtaG family.</text>
</comment>
<comment type="function">
    <text evidence="1">Exerts its effect at some terminal stage of cytochrome c oxidase synthesis, probably by being involved in the insertion of the copper B into subunit I.</text>
</comment>
<protein>
    <recommendedName>
        <fullName evidence="4">Cytochrome c oxidase assembly protein CtaG</fullName>
    </recommendedName>
</protein>
<keyword evidence="9 10" id="KW-0472">Membrane</keyword>
<evidence type="ECO:0000256" key="9">
    <source>
        <dbReference type="ARBA" id="ARBA00023136"/>
    </source>
</evidence>
<comment type="caution">
    <text evidence="11">The sequence shown here is derived from an EMBL/GenBank/DDBJ whole genome shotgun (WGS) entry which is preliminary data.</text>
</comment>
<keyword evidence="8" id="KW-0186">Copper</keyword>
<dbReference type="PIRSF" id="PIRSF005413">
    <property type="entry name" value="COX11"/>
    <property type="match status" value="1"/>
</dbReference>
<sequence>MSSSEKKAEQKSSTELDVKQQRKKRSFWSLILMSVAMFGFAFALVPLYDVFCDLTGINGKTANTPTEQSQRIVSEREVTVEFVAYISPGMQWTFEPQITRIVVNPGETKTIKYAARNLTATASIGQAVPSVSPGLAARYFNKIECFCFNHQPLEAGESAELPLVFYIDPDLPEDINTLTLAYTLYNAQPAGTALTQ</sequence>
<dbReference type="Proteomes" id="UP000240987">
    <property type="component" value="Unassembled WGS sequence"/>
</dbReference>
<keyword evidence="6" id="KW-0735">Signal-anchor</keyword>
<dbReference type="OrthoDB" id="9804841at2"/>
<dbReference type="InterPro" id="IPR007533">
    <property type="entry name" value="Cyt_c_oxidase_assmbl_CtaG"/>
</dbReference>
<reference evidence="11 12" key="1">
    <citation type="submission" date="2018-01" db="EMBL/GenBank/DDBJ databases">
        <title>Whole genome sequencing of Histamine producing bacteria.</title>
        <authorList>
            <person name="Butler K."/>
        </authorList>
    </citation>
    <scope>NUCLEOTIDE SEQUENCE [LARGE SCALE GENOMIC DNA]</scope>
    <source>
        <strain evidence="11 12">JCM 12947</strain>
    </source>
</reference>
<comment type="subcellular location">
    <subcellularLocation>
        <location evidence="2">Cell inner membrane</location>
        <topology evidence="2">Single-pass type II membrane protein</topology>
        <orientation evidence="2">Periplasmic side</orientation>
    </subcellularLocation>
</comment>
<evidence type="ECO:0000256" key="3">
    <source>
        <dbReference type="ARBA" id="ARBA00009620"/>
    </source>
</evidence>
<dbReference type="GO" id="GO:0005507">
    <property type="term" value="F:copper ion binding"/>
    <property type="evidence" value="ECO:0007669"/>
    <property type="project" value="InterPro"/>
</dbReference>
<keyword evidence="12" id="KW-1185">Reference proteome</keyword>
<keyword evidence="7 10" id="KW-1133">Transmembrane helix</keyword>
<evidence type="ECO:0000313" key="11">
    <source>
        <dbReference type="EMBL" id="PSU49782.1"/>
    </source>
</evidence>
<organism evidence="11 12">
    <name type="scientific">Photobacterium frigidiphilum</name>
    <dbReference type="NCBI Taxonomy" id="264736"/>
    <lineage>
        <taxon>Bacteria</taxon>
        <taxon>Pseudomonadati</taxon>
        <taxon>Pseudomonadota</taxon>
        <taxon>Gammaproteobacteria</taxon>
        <taxon>Vibrionales</taxon>
        <taxon>Vibrionaceae</taxon>
        <taxon>Photobacterium</taxon>
    </lineage>
</organism>
<dbReference type="PANTHER" id="PTHR21320">
    <property type="entry name" value="CYTOCHROME C OXIDASE ASSEMBLY PROTEIN COX11-RELATED"/>
    <property type="match status" value="1"/>
</dbReference>
<dbReference type="EMBL" id="PYMJ01000005">
    <property type="protein sequence ID" value="PSU49782.1"/>
    <property type="molecule type" value="Genomic_DNA"/>
</dbReference>
<evidence type="ECO:0000256" key="7">
    <source>
        <dbReference type="ARBA" id="ARBA00022989"/>
    </source>
</evidence>
<evidence type="ECO:0000256" key="6">
    <source>
        <dbReference type="ARBA" id="ARBA00022968"/>
    </source>
</evidence>
<dbReference type="AlphaFoldDB" id="A0A2T3JL65"/>
<dbReference type="GO" id="GO:0005886">
    <property type="term" value="C:plasma membrane"/>
    <property type="evidence" value="ECO:0007669"/>
    <property type="project" value="UniProtKB-SubCell"/>
</dbReference>
<evidence type="ECO:0000256" key="8">
    <source>
        <dbReference type="ARBA" id="ARBA00023008"/>
    </source>
</evidence>
<keyword evidence="5 10" id="KW-0812">Transmembrane</keyword>
<feature type="transmembrane region" description="Helical" evidence="10">
    <location>
        <begin position="27"/>
        <end position="48"/>
    </location>
</feature>
<evidence type="ECO:0000256" key="10">
    <source>
        <dbReference type="SAM" id="Phobius"/>
    </source>
</evidence>
<dbReference type="Gene3D" id="2.60.370.10">
    <property type="entry name" value="Ctag/Cox11"/>
    <property type="match status" value="1"/>
</dbReference>
<dbReference type="NCBIfam" id="NF003465">
    <property type="entry name" value="PRK05089.1"/>
    <property type="match status" value="1"/>
</dbReference>
<evidence type="ECO:0000313" key="12">
    <source>
        <dbReference type="Proteomes" id="UP000240987"/>
    </source>
</evidence>